<evidence type="ECO:0000256" key="3">
    <source>
        <dbReference type="ARBA" id="ARBA00023172"/>
    </source>
</evidence>
<dbReference type="OrthoDB" id="1822491at2"/>
<sequence>MPWKEQLKSKRFRGGYRDWQGKKCYVEGTFDTAAEAIREAGAAEKAQRLPGARHPKAGRVKYGEWFATWIDSHGIATSTEREYRSNANLHILPYWEDVDLDQINMTNGKTWVKALQDPESRHNKLWTAKESKRSPWTIRVAVQIFCASLNAATPPHDNKLSVNPVKGLKWPDLPEGLDRFLTPTEVESITHFMDPLAALIVWTAVSSGLRVGELAGLHTSRIDFERNGINVIEQFDQKGLVMKAVPKDKERRYVPLPSDVAGLLRQHVATLPKARTCGVEHTAGRCPGGSLVFRGPRGGVLKSDPFGRGPWRRALADAEIEGRVRLHDLRHTFASWLIQNGVSMAELARAMGHSSWEVSRRYAHLADAGFDTVRDAIALNTTGARGASRGTKSRYTAQHPATSGSTEIAS</sequence>
<organism evidence="6 7">
    <name type="scientific">Umezawaea tangerina</name>
    <dbReference type="NCBI Taxonomy" id="84725"/>
    <lineage>
        <taxon>Bacteria</taxon>
        <taxon>Bacillati</taxon>
        <taxon>Actinomycetota</taxon>
        <taxon>Actinomycetes</taxon>
        <taxon>Pseudonocardiales</taxon>
        <taxon>Pseudonocardiaceae</taxon>
        <taxon>Umezawaea</taxon>
    </lineage>
</organism>
<keyword evidence="7" id="KW-1185">Reference proteome</keyword>
<dbReference type="PROSITE" id="PS51898">
    <property type="entry name" value="TYR_RECOMBINASE"/>
    <property type="match status" value="1"/>
</dbReference>
<feature type="domain" description="Tyr recombinase" evidence="5">
    <location>
        <begin position="176"/>
        <end position="375"/>
    </location>
</feature>
<dbReference type="Gene3D" id="1.10.150.130">
    <property type="match status" value="1"/>
</dbReference>
<comment type="similarity">
    <text evidence="1">Belongs to the 'phage' integrase family.</text>
</comment>
<proteinExistence type="inferred from homology"/>
<evidence type="ECO:0000256" key="4">
    <source>
        <dbReference type="SAM" id="MobiDB-lite"/>
    </source>
</evidence>
<evidence type="ECO:0000313" key="7">
    <source>
        <dbReference type="Proteomes" id="UP000239494"/>
    </source>
</evidence>
<keyword evidence="3" id="KW-0233">DNA recombination</keyword>
<dbReference type="GO" id="GO:0015074">
    <property type="term" value="P:DNA integration"/>
    <property type="evidence" value="ECO:0007669"/>
    <property type="project" value="InterPro"/>
</dbReference>
<gene>
    <name evidence="6" type="ORF">CLV43_114188</name>
</gene>
<dbReference type="Proteomes" id="UP000239494">
    <property type="component" value="Unassembled WGS sequence"/>
</dbReference>
<dbReference type="RefSeq" id="WP_106193762.1">
    <property type="nucleotide sequence ID" value="NZ_PVTF01000014.1"/>
</dbReference>
<dbReference type="EMBL" id="PVTF01000014">
    <property type="protein sequence ID" value="PRY35270.1"/>
    <property type="molecule type" value="Genomic_DNA"/>
</dbReference>
<feature type="region of interest" description="Disordered" evidence="4">
    <location>
        <begin position="384"/>
        <end position="410"/>
    </location>
</feature>
<dbReference type="Pfam" id="PF00589">
    <property type="entry name" value="Phage_integrase"/>
    <property type="match status" value="1"/>
</dbReference>
<dbReference type="AlphaFoldDB" id="A0A2T0SPD5"/>
<reference evidence="6 7" key="1">
    <citation type="submission" date="2018-03" db="EMBL/GenBank/DDBJ databases">
        <title>Genomic Encyclopedia of Archaeal and Bacterial Type Strains, Phase II (KMG-II): from individual species to whole genera.</title>
        <authorList>
            <person name="Goeker M."/>
        </authorList>
    </citation>
    <scope>NUCLEOTIDE SEQUENCE [LARGE SCALE GENOMIC DNA]</scope>
    <source>
        <strain evidence="6 7">DSM 44720</strain>
    </source>
</reference>
<dbReference type="PANTHER" id="PTHR30349">
    <property type="entry name" value="PHAGE INTEGRASE-RELATED"/>
    <property type="match status" value="1"/>
</dbReference>
<evidence type="ECO:0000259" key="5">
    <source>
        <dbReference type="PROSITE" id="PS51898"/>
    </source>
</evidence>
<dbReference type="InterPro" id="IPR013762">
    <property type="entry name" value="Integrase-like_cat_sf"/>
</dbReference>
<protein>
    <submittedName>
        <fullName evidence="6">Phage integrase family protein</fullName>
    </submittedName>
</protein>
<dbReference type="InterPro" id="IPR002104">
    <property type="entry name" value="Integrase_catalytic"/>
</dbReference>
<dbReference type="GO" id="GO:0003677">
    <property type="term" value="F:DNA binding"/>
    <property type="evidence" value="ECO:0007669"/>
    <property type="project" value="UniProtKB-KW"/>
</dbReference>
<keyword evidence="2" id="KW-0238">DNA-binding</keyword>
<evidence type="ECO:0000256" key="1">
    <source>
        <dbReference type="ARBA" id="ARBA00008857"/>
    </source>
</evidence>
<dbReference type="InterPro" id="IPR010998">
    <property type="entry name" value="Integrase_recombinase_N"/>
</dbReference>
<evidence type="ECO:0000256" key="2">
    <source>
        <dbReference type="ARBA" id="ARBA00023125"/>
    </source>
</evidence>
<dbReference type="InterPro" id="IPR050090">
    <property type="entry name" value="Tyrosine_recombinase_XerCD"/>
</dbReference>
<accession>A0A2T0SPD5</accession>
<comment type="caution">
    <text evidence="6">The sequence shown here is derived from an EMBL/GenBank/DDBJ whole genome shotgun (WGS) entry which is preliminary data.</text>
</comment>
<dbReference type="GO" id="GO:0006310">
    <property type="term" value="P:DNA recombination"/>
    <property type="evidence" value="ECO:0007669"/>
    <property type="project" value="UniProtKB-KW"/>
</dbReference>
<dbReference type="PANTHER" id="PTHR30349:SF64">
    <property type="entry name" value="PROPHAGE INTEGRASE INTD-RELATED"/>
    <property type="match status" value="1"/>
</dbReference>
<dbReference type="CDD" id="cd00796">
    <property type="entry name" value="INT_Rci_Hp1_C"/>
    <property type="match status" value="1"/>
</dbReference>
<dbReference type="SUPFAM" id="SSF56349">
    <property type="entry name" value="DNA breaking-rejoining enzymes"/>
    <property type="match status" value="1"/>
</dbReference>
<name>A0A2T0SPD5_9PSEU</name>
<dbReference type="Gene3D" id="1.10.443.10">
    <property type="entry name" value="Intergrase catalytic core"/>
    <property type="match status" value="1"/>
</dbReference>
<evidence type="ECO:0000313" key="6">
    <source>
        <dbReference type="EMBL" id="PRY35270.1"/>
    </source>
</evidence>
<feature type="compositionally biased region" description="Polar residues" evidence="4">
    <location>
        <begin position="393"/>
        <end position="410"/>
    </location>
</feature>
<dbReference type="InterPro" id="IPR011010">
    <property type="entry name" value="DNA_brk_join_enz"/>
</dbReference>